<dbReference type="PROSITE" id="PS51819">
    <property type="entry name" value="VOC"/>
    <property type="match status" value="2"/>
</dbReference>
<keyword evidence="3" id="KW-1185">Reference proteome</keyword>
<dbReference type="InterPro" id="IPR037523">
    <property type="entry name" value="VOC_core"/>
</dbReference>
<protein>
    <submittedName>
        <fullName evidence="2">Lactoylglutathione lyase-like protein</fullName>
    </submittedName>
</protein>
<organism evidence="2 3">
    <name type="scientific">Schleiferilactobacillus perolens DSM 12744</name>
    <dbReference type="NCBI Taxonomy" id="1423792"/>
    <lineage>
        <taxon>Bacteria</taxon>
        <taxon>Bacillati</taxon>
        <taxon>Bacillota</taxon>
        <taxon>Bacilli</taxon>
        <taxon>Lactobacillales</taxon>
        <taxon>Lactobacillaceae</taxon>
        <taxon>Schleiferilactobacillus</taxon>
    </lineage>
</organism>
<dbReference type="Gene3D" id="3.10.180.10">
    <property type="entry name" value="2,3-Dihydroxybiphenyl 1,2-Dioxygenase, domain 1"/>
    <property type="match status" value="2"/>
</dbReference>
<dbReference type="PANTHER" id="PTHR36110">
    <property type="entry name" value="RING-CLEAVING DIOXYGENASE MHQE-RELATED"/>
    <property type="match status" value="1"/>
</dbReference>
<dbReference type="InterPro" id="IPR029068">
    <property type="entry name" value="Glyas_Bleomycin-R_OHBP_Dase"/>
</dbReference>
<proteinExistence type="predicted"/>
<dbReference type="SUPFAM" id="SSF54593">
    <property type="entry name" value="Glyoxalase/Bleomycin resistance protein/Dihydroxybiphenyl dioxygenase"/>
    <property type="match status" value="1"/>
</dbReference>
<accession>A0A0R1N0M0</accession>
<keyword evidence="2" id="KW-0456">Lyase</keyword>
<dbReference type="CDD" id="cd08347">
    <property type="entry name" value="PcpA_C_like"/>
    <property type="match status" value="1"/>
</dbReference>
<dbReference type="RefSeq" id="WP_057821732.1">
    <property type="nucleotide sequence ID" value="NZ_AZEC01000013.1"/>
</dbReference>
<reference evidence="2 3" key="1">
    <citation type="journal article" date="2015" name="Genome Announc.">
        <title>Expanding the biotechnology potential of lactobacilli through comparative genomics of 213 strains and associated genera.</title>
        <authorList>
            <person name="Sun Z."/>
            <person name="Harris H.M."/>
            <person name="McCann A."/>
            <person name="Guo C."/>
            <person name="Argimon S."/>
            <person name="Zhang W."/>
            <person name="Yang X."/>
            <person name="Jeffery I.B."/>
            <person name="Cooney J.C."/>
            <person name="Kagawa T.F."/>
            <person name="Liu W."/>
            <person name="Song Y."/>
            <person name="Salvetti E."/>
            <person name="Wrobel A."/>
            <person name="Rasinkangas P."/>
            <person name="Parkhill J."/>
            <person name="Rea M.C."/>
            <person name="O'Sullivan O."/>
            <person name="Ritari J."/>
            <person name="Douillard F.P."/>
            <person name="Paul Ross R."/>
            <person name="Yang R."/>
            <person name="Briner A.E."/>
            <person name="Felis G.E."/>
            <person name="de Vos W.M."/>
            <person name="Barrangou R."/>
            <person name="Klaenhammer T.R."/>
            <person name="Caufield P.W."/>
            <person name="Cui Y."/>
            <person name="Zhang H."/>
            <person name="O'Toole P.W."/>
        </authorList>
    </citation>
    <scope>NUCLEOTIDE SEQUENCE [LARGE SCALE GENOMIC DNA]</scope>
    <source>
        <strain evidence="2 3">DSM 12744</strain>
    </source>
</reference>
<dbReference type="Proteomes" id="UP000051330">
    <property type="component" value="Unassembled WGS sequence"/>
</dbReference>
<comment type="caution">
    <text evidence="2">The sequence shown here is derived from an EMBL/GenBank/DDBJ whole genome shotgun (WGS) entry which is preliminary data.</text>
</comment>
<dbReference type="AlphaFoldDB" id="A0A0R1N0M0"/>
<evidence type="ECO:0000259" key="1">
    <source>
        <dbReference type="PROSITE" id="PS51819"/>
    </source>
</evidence>
<dbReference type="InterPro" id="IPR052537">
    <property type="entry name" value="Extradiol_RC_dioxygenase"/>
</dbReference>
<evidence type="ECO:0000313" key="3">
    <source>
        <dbReference type="Proteomes" id="UP000051330"/>
    </source>
</evidence>
<evidence type="ECO:0000313" key="2">
    <source>
        <dbReference type="EMBL" id="KRL11058.1"/>
    </source>
</evidence>
<sequence>MSQTALEPKNTLLGVHHVTAITSDGQRIFDFFAKVLGMHLIKKTVNQDDVRTYHLYFTDDKGAPGTDMTFFDFPGIPKGIKGTNTISRVSFRVPNDASLDYWEKRFTENDVAHEPITTQFGAKVLPFHDFDDQQYQLISDEDNHGVPGGTPWRDSPVPEEFAIRGLGPVRVTVYNKDHFNLLLTTVMGFEKKAEEGQFTLYEVNNGGHGGQIVLEHREDLPLAVEGYGNVHHAAWRVPDRGRLDFWINRLQSFDLPQSGFIDRFYFKSEYFRAAPQILFEIATDGPGFLQDETYEEAGIHLELPPFLESRRAEIEAGLHPLHTDLSKEG</sequence>
<dbReference type="EMBL" id="AZEC01000013">
    <property type="protein sequence ID" value="KRL11058.1"/>
    <property type="molecule type" value="Genomic_DNA"/>
</dbReference>
<dbReference type="OrthoDB" id="9785698at2"/>
<dbReference type="Pfam" id="PF00903">
    <property type="entry name" value="Glyoxalase"/>
    <property type="match status" value="1"/>
</dbReference>
<dbReference type="GO" id="GO:0016829">
    <property type="term" value="F:lyase activity"/>
    <property type="evidence" value="ECO:0007669"/>
    <property type="project" value="UniProtKB-KW"/>
</dbReference>
<gene>
    <name evidence="2" type="ORF">FD09_GL000782</name>
</gene>
<feature type="domain" description="VOC" evidence="1">
    <location>
        <begin position="14"/>
        <end position="140"/>
    </location>
</feature>
<feature type="domain" description="VOC" evidence="1">
    <location>
        <begin position="165"/>
        <end position="284"/>
    </location>
</feature>
<name>A0A0R1N0M0_9LACO</name>
<dbReference type="PANTHER" id="PTHR36110:SF3">
    <property type="entry name" value="VOC DOMAIN-CONTAINING PROTEIN"/>
    <property type="match status" value="1"/>
</dbReference>
<dbReference type="PATRIC" id="fig|1423792.3.peg.798"/>
<dbReference type="InterPro" id="IPR004360">
    <property type="entry name" value="Glyas_Fos-R_dOase_dom"/>
</dbReference>
<dbReference type="STRING" id="1423792.FD09_GL000782"/>